<dbReference type="InterPro" id="IPR012340">
    <property type="entry name" value="NA-bd_OB-fold"/>
</dbReference>
<comment type="caution">
    <text evidence="5">The sequence shown here is derived from an EMBL/GenBank/DDBJ whole genome shotgun (WGS) entry which is preliminary data.</text>
</comment>
<comment type="subcellular location">
    <subcellularLocation>
        <location evidence="1 3">Cytoplasm</location>
    </subcellularLocation>
</comment>
<organism evidence="5 6">
    <name type="scientific">Aureibacter tunicatorum</name>
    <dbReference type="NCBI Taxonomy" id="866807"/>
    <lineage>
        <taxon>Bacteria</taxon>
        <taxon>Pseudomonadati</taxon>
        <taxon>Bacteroidota</taxon>
        <taxon>Cytophagia</taxon>
        <taxon>Cytophagales</taxon>
        <taxon>Persicobacteraceae</taxon>
        <taxon>Aureibacter</taxon>
    </lineage>
</organism>
<keyword evidence="2" id="KW-0963">Cytoplasm</keyword>
<dbReference type="CDD" id="cd04458">
    <property type="entry name" value="CSP_CDS"/>
    <property type="match status" value="1"/>
</dbReference>
<sequence length="63" mass="7231">MKQGIVKFFNNEKGFGFITITEFNRDIFVHVTGLIDEISQNDQVVFDVEDSRKGLRAVNVKLI</sequence>
<dbReference type="RefSeq" id="WP_309942361.1">
    <property type="nucleotide sequence ID" value="NZ_JAVDQD010000009.1"/>
</dbReference>
<dbReference type="InterPro" id="IPR019844">
    <property type="entry name" value="CSD_CS"/>
</dbReference>
<evidence type="ECO:0000256" key="1">
    <source>
        <dbReference type="ARBA" id="ARBA00004496"/>
    </source>
</evidence>
<dbReference type="Proteomes" id="UP001185092">
    <property type="component" value="Unassembled WGS sequence"/>
</dbReference>
<dbReference type="SUPFAM" id="SSF50249">
    <property type="entry name" value="Nucleic acid-binding proteins"/>
    <property type="match status" value="1"/>
</dbReference>
<dbReference type="PRINTS" id="PR00050">
    <property type="entry name" value="COLDSHOCK"/>
</dbReference>
<evidence type="ECO:0000256" key="2">
    <source>
        <dbReference type="ARBA" id="ARBA00022490"/>
    </source>
</evidence>
<dbReference type="PROSITE" id="PS00352">
    <property type="entry name" value="CSD_1"/>
    <property type="match status" value="1"/>
</dbReference>
<dbReference type="InterPro" id="IPR011129">
    <property type="entry name" value="CSD"/>
</dbReference>
<dbReference type="EMBL" id="JAVDQD010000009">
    <property type="protein sequence ID" value="MDR6241519.1"/>
    <property type="molecule type" value="Genomic_DNA"/>
</dbReference>
<evidence type="ECO:0000256" key="3">
    <source>
        <dbReference type="RuleBase" id="RU000408"/>
    </source>
</evidence>
<keyword evidence="6" id="KW-1185">Reference proteome</keyword>
<evidence type="ECO:0000313" key="5">
    <source>
        <dbReference type="EMBL" id="MDR6241519.1"/>
    </source>
</evidence>
<reference evidence="5" key="1">
    <citation type="submission" date="2023-07" db="EMBL/GenBank/DDBJ databases">
        <title>Genomic Encyclopedia of Type Strains, Phase IV (KMG-IV): sequencing the most valuable type-strain genomes for metagenomic binning, comparative biology and taxonomic classification.</title>
        <authorList>
            <person name="Goeker M."/>
        </authorList>
    </citation>
    <scope>NUCLEOTIDE SEQUENCE</scope>
    <source>
        <strain evidence="5">DSM 26174</strain>
    </source>
</reference>
<name>A0AAE3XTR6_9BACT</name>
<evidence type="ECO:0000313" key="6">
    <source>
        <dbReference type="Proteomes" id="UP001185092"/>
    </source>
</evidence>
<dbReference type="GO" id="GO:0003676">
    <property type="term" value="F:nucleic acid binding"/>
    <property type="evidence" value="ECO:0007669"/>
    <property type="project" value="InterPro"/>
</dbReference>
<dbReference type="Gene3D" id="2.40.50.140">
    <property type="entry name" value="Nucleic acid-binding proteins"/>
    <property type="match status" value="1"/>
</dbReference>
<proteinExistence type="predicted"/>
<evidence type="ECO:0000259" key="4">
    <source>
        <dbReference type="PROSITE" id="PS51857"/>
    </source>
</evidence>
<dbReference type="PROSITE" id="PS51857">
    <property type="entry name" value="CSD_2"/>
    <property type="match status" value="1"/>
</dbReference>
<accession>A0AAE3XTR6</accession>
<dbReference type="InterPro" id="IPR012156">
    <property type="entry name" value="Cold_shock_CspA"/>
</dbReference>
<dbReference type="GO" id="GO:0005829">
    <property type="term" value="C:cytosol"/>
    <property type="evidence" value="ECO:0007669"/>
    <property type="project" value="UniProtKB-ARBA"/>
</dbReference>
<dbReference type="AlphaFoldDB" id="A0AAE3XTR6"/>
<dbReference type="SMART" id="SM00357">
    <property type="entry name" value="CSP"/>
    <property type="match status" value="1"/>
</dbReference>
<dbReference type="Pfam" id="PF00313">
    <property type="entry name" value="CSD"/>
    <property type="match status" value="1"/>
</dbReference>
<protein>
    <submittedName>
        <fullName evidence="5">CspA family cold shock protein</fullName>
    </submittedName>
</protein>
<gene>
    <name evidence="5" type="ORF">HNQ88_004606</name>
</gene>
<feature type="domain" description="CSD" evidence="4">
    <location>
        <begin position="1"/>
        <end position="62"/>
    </location>
</feature>
<dbReference type="PIRSF" id="PIRSF002599">
    <property type="entry name" value="Cold_shock_A"/>
    <property type="match status" value="1"/>
</dbReference>
<dbReference type="InterPro" id="IPR002059">
    <property type="entry name" value="CSP_DNA-bd"/>
</dbReference>